<dbReference type="Proteomes" id="UP001217500">
    <property type="component" value="Chromosome"/>
</dbReference>
<dbReference type="Pfam" id="PF02321">
    <property type="entry name" value="OEP"/>
    <property type="match status" value="2"/>
</dbReference>
<dbReference type="EMBL" id="CP116805">
    <property type="protein sequence ID" value="WCL55280.1"/>
    <property type="molecule type" value="Genomic_DNA"/>
</dbReference>
<proteinExistence type="inferred from homology"/>
<dbReference type="AlphaFoldDB" id="A0AAE9XV37"/>
<dbReference type="KEGG" id="gso:PH603_05855"/>
<evidence type="ECO:0000313" key="4">
    <source>
        <dbReference type="Proteomes" id="UP001217500"/>
    </source>
</evidence>
<dbReference type="PROSITE" id="PS51257">
    <property type="entry name" value="PROKAR_LIPOPROTEIN"/>
    <property type="match status" value="1"/>
</dbReference>
<dbReference type="Gene3D" id="2.20.200.10">
    <property type="entry name" value="Outer membrane efflux proteins (OEP)"/>
    <property type="match status" value="1"/>
</dbReference>
<evidence type="ECO:0000256" key="2">
    <source>
        <dbReference type="RuleBase" id="RU362097"/>
    </source>
</evidence>
<dbReference type="Gene3D" id="1.20.1600.10">
    <property type="entry name" value="Outer membrane efflux proteins (OEP)"/>
    <property type="match status" value="1"/>
</dbReference>
<keyword evidence="2" id="KW-0732">Signal</keyword>
<evidence type="ECO:0000313" key="3">
    <source>
        <dbReference type="EMBL" id="WCL55280.1"/>
    </source>
</evidence>
<keyword evidence="2" id="KW-0472">Membrane</keyword>
<feature type="chain" id="PRO_5041765739" evidence="2">
    <location>
        <begin position="20"/>
        <end position="480"/>
    </location>
</feature>
<dbReference type="GO" id="GO:0005886">
    <property type="term" value="C:plasma membrane"/>
    <property type="evidence" value="ECO:0007669"/>
    <property type="project" value="UniProtKB-SubCell"/>
</dbReference>
<dbReference type="RefSeq" id="WP_289505070.1">
    <property type="nucleotide sequence ID" value="NZ_CP116805.1"/>
</dbReference>
<keyword evidence="2" id="KW-0449">Lipoprotein</keyword>
<accession>A0AAE9XV37</accession>
<dbReference type="InterPro" id="IPR010131">
    <property type="entry name" value="MdtP/NodT-like"/>
</dbReference>
<keyword evidence="2" id="KW-1134">Transmembrane beta strand</keyword>
<keyword evidence="4" id="KW-1185">Reference proteome</keyword>
<organism evidence="3 4">
    <name type="scientific">Gimibacter soli</name>
    <dbReference type="NCBI Taxonomy" id="3024400"/>
    <lineage>
        <taxon>Bacteria</taxon>
        <taxon>Pseudomonadati</taxon>
        <taxon>Pseudomonadota</taxon>
        <taxon>Alphaproteobacteria</taxon>
        <taxon>Kordiimonadales</taxon>
        <taxon>Temperatibacteraceae</taxon>
        <taxon>Gimibacter</taxon>
    </lineage>
</organism>
<dbReference type="SUPFAM" id="SSF56954">
    <property type="entry name" value="Outer membrane efflux proteins (OEP)"/>
    <property type="match status" value="1"/>
</dbReference>
<dbReference type="PANTHER" id="PTHR30203">
    <property type="entry name" value="OUTER MEMBRANE CATION EFFLUX PROTEIN"/>
    <property type="match status" value="1"/>
</dbReference>
<comment type="similarity">
    <text evidence="1 2">Belongs to the outer membrane factor (OMF) (TC 1.B.17) family.</text>
</comment>
<name>A0AAE9XV37_9PROT</name>
<keyword evidence="2" id="KW-0564">Palmitate</keyword>
<dbReference type="GO" id="GO:0015562">
    <property type="term" value="F:efflux transmembrane transporter activity"/>
    <property type="evidence" value="ECO:0007669"/>
    <property type="project" value="InterPro"/>
</dbReference>
<sequence>MKKAISNIVLASVSALTLAACMSVGPDYTAPATDSYTAHAIEIDDGAVPVATEPAATWWTTLDDPVLNTLVERAFEGNRDLRVAAARVEASRALLSLERVNQRPTGEVTAGYSRNRYDNVTARGLDLPDTNLYAAGLSAGWELDFFGRVRRLTQAAAAEAAAATYLRRDAEALVAAETVGAYIDYQGAITRLHVAERNLEVQNETRSLTETRLEEGVGSRLDVARAQAQAKTTEALIPPLQAARVAAENRLATLIGAPVSEVRTLLAADGKLPTPPAALAIGDTASLLKRRADVRAAERSLAAATARIGVAKADYFPRISLTGTVSTTATAFSNVGEGGSFAFAAGPSLTWSGFDIPRVRASIKVADANTDAAFATYEKTVLEALEETQTSLSAYGRERVRFEALRDAAARAREAASIARTRYDAGADDFIDVLDAESRQLAAEASLAESQAAMAARYVGVYLALGAGWQTTDEGDDRQG</sequence>
<reference evidence="3" key="1">
    <citation type="submission" date="2023-01" db="EMBL/GenBank/DDBJ databases">
        <title>The genome sequence of Kordiimonadaceae bacterium 6D33.</title>
        <authorList>
            <person name="Liu Y."/>
        </authorList>
    </citation>
    <scope>NUCLEOTIDE SEQUENCE</scope>
    <source>
        <strain evidence="3">6D33</strain>
    </source>
</reference>
<comment type="subcellular location">
    <subcellularLocation>
        <location evidence="2">Cell membrane</location>
        <topology evidence="2">Lipid-anchor</topology>
    </subcellularLocation>
</comment>
<dbReference type="NCBIfam" id="TIGR01845">
    <property type="entry name" value="outer_NodT"/>
    <property type="match status" value="1"/>
</dbReference>
<dbReference type="InterPro" id="IPR003423">
    <property type="entry name" value="OMP_efflux"/>
</dbReference>
<evidence type="ECO:0000256" key="1">
    <source>
        <dbReference type="ARBA" id="ARBA00007613"/>
    </source>
</evidence>
<feature type="signal peptide" evidence="2">
    <location>
        <begin position="1"/>
        <end position="19"/>
    </location>
</feature>
<dbReference type="PANTHER" id="PTHR30203:SF25">
    <property type="entry name" value="OUTER MEMBRANE PROTEIN-RELATED"/>
    <property type="match status" value="1"/>
</dbReference>
<gene>
    <name evidence="3" type="ORF">PH603_05855</name>
</gene>
<protein>
    <submittedName>
        <fullName evidence="3">Efflux transporter outer membrane subunit</fullName>
    </submittedName>
</protein>
<keyword evidence="2" id="KW-0812">Transmembrane</keyword>